<evidence type="ECO:0000256" key="1">
    <source>
        <dbReference type="SAM" id="Coils"/>
    </source>
</evidence>
<evidence type="ECO:0000313" key="5">
    <source>
        <dbReference type="Proteomes" id="UP001107558"/>
    </source>
</evidence>
<organism evidence="4 5">
    <name type="scientific">Polypedilum vanderplanki</name>
    <name type="common">Sleeping chironomid midge</name>
    <dbReference type="NCBI Taxonomy" id="319348"/>
    <lineage>
        <taxon>Eukaryota</taxon>
        <taxon>Metazoa</taxon>
        <taxon>Ecdysozoa</taxon>
        <taxon>Arthropoda</taxon>
        <taxon>Hexapoda</taxon>
        <taxon>Insecta</taxon>
        <taxon>Pterygota</taxon>
        <taxon>Neoptera</taxon>
        <taxon>Endopterygota</taxon>
        <taxon>Diptera</taxon>
        <taxon>Nematocera</taxon>
        <taxon>Chironomoidea</taxon>
        <taxon>Chironomidae</taxon>
        <taxon>Chironominae</taxon>
        <taxon>Polypedilum</taxon>
        <taxon>Polypedilum</taxon>
    </lineage>
</organism>
<gene>
    <name evidence="4" type="ORF">PVAND_017712</name>
</gene>
<keyword evidence="5" id="KW-1185">Reference proteome</keyword>
<feature type="compositionally biased region" description="Polar residues" evidence="2">
    <location>
        <begin position="1"/>
        <end position="10"/>
    </location>
</feature>
<keyword evidence="1" id="KW-0175">Coiled coil</keyword>
<dbReference type="GO" id="GO:0005085">
    <property type="term" value="F:guanyl-nucleotide exchange factor activity"/>
    <property type="evidence" value="ECO:0007669"/>
    <property type="project" value="TreeGrafter"/>
</dbReference>
<dbReference type="SMART" id="SM00228">
    <property type="entry name" value="PDZ"/>
    <property type="match status" value="1"/>
</dbReference>
<feature type="coiled-coil region" evidence="1">
    <location>
        <begin position="176"/>
        <end position="203"/>
    </location>
</feature>
<feature type="domain" description="PDZ" evidence="3">
    <location>
        <begin position="72"/>
        <end position="119"/>
    </location>
</feature>
<evidence type="ECO:0000256" key="2">
    <source>
        <dbReference type="SAM" id="MobiDB-lite"/>
    </source>
</evidence>
<dbReference type="GO" id="GO:0001664">
    <property type="term" value="F:G protein-coupled receptor binding"/>
    <property type="evidence" value="ECO:0007669"/>
    <property type="project" value="TreeGrafter"/>
</dbReference>
<dbReference type="PANTHER" id="PTHR45872:SF2">
    <property type="entry name" value="RHO GUANINE NUCLEOTIDE EXCHANGE FACTOR 2, ISOFORM D"/>
    <property type="match status" value="1"/>
</dbReference>
<accession>A0A9J6B8G0</accession>
<protein>
    <recommendedName>
        <fullName evidence="3">PDZ domain-containing protein</fullName>
    </recommendedName>
</protein>
<dbReference type="InterPro" id="IPR001478">
    <property type="entry name" value="PDZ"/>
</dbReference>
<evidence type="ECO:0000259" key="3">
    <source>
        <dbReference type="PROSITE" id="PS50106"/>
    </source>
</evidence>
<dbReference type="AlphaFoldDB" id="A0A9J6B8G0"/>
<dbReference type="OrthoDB" id="2272012at2759"/>
<dbReference type="EMBL" id="JADBJN010000063">
    <property type="protein sequence ID" value="KAG5666153.1"/>
    <property type="molecule type" value="Genomic_DNA"/>
</dbReference>
<dbReference type="PROSITE" id="PS50106">
    <property type="entry name" value="PDZ"/>
    <property type="match status" value="1"/>
</dbReference>
<sequence length="217" mass="23891">MRNCSFSDVISQQSNGTSSPSSPQPPSSLNSSKKSSENGSNHQRQRSGKLLLENLNITSSNGSERPKPQILELVINKDKYGYGMKVSGENPVFVDSVKEGGAAFRAGLHAADMILRVNGHNRNARNFALPLGGSNSPVIIGATTPNTPTPTSQRNSITAPLPVDHNKRMEVEFTKMHTLFMMLEQEKKNLEKLRENESQNGNELCVLKQIFEHFKSN</sequence>
<dbReference type="InterPro" id="IPR036034">
    <property type="entry name" value="PDZ_sf"/>
</dbReference>
<feature type="region of interest" description="Disordered" evidence="2">
    <location>
        <begin position="1"/>
        <end position="51"/>
    </location>
</feature>
<comment type="caution">
    <text evidence="4">The sequence shown here is derived from an EMBL/GenBank/DDBJ whole genome shotgun (WGS) entry which is preliminary data.</text>
</comment>
<reference evidence="4" key="1">
    <citation type="submission" date="2021-03" db="EMBL/GenBank/DDBJ databases">
        <title>Chromosome level genome of the anhydrobiotic midge Polypedilum vanderplanki.</title>
        <authorList>
            <person name="Yoshida Y."/>
            <person name="Kikawada T."/>
            <person name="Gusev O."/>
        </authorList>
    </citation>
    <scope>NUCLEOTIDE SEQUENCE</scope>
    <source>
        <strain evidence="4">NIAS01</strain>
        <tissue evidence="4">Whole body or cell culture</tissue>
    </source>
</reference>
<dbReference type="GO" id="GO:0005737">
    <property type="term" value="C:cytoplasm"/>
    <property type="evidence" value="ECO:0007669"/>
    <property type="project" value="TreeGrafter"/>
</dbReference>
<dbReference type="Proteomes" id="UP001107558">
    <property type="component" value="Unassembled WGS sequence"/>
</dbReference>
<feature type="compositionally biased region" description="Low complexity" evidence="2">
    <location>
        <begin position="11"/>
        <end position="41"/>
    </location>
</feature>
<name>A0A9J6B8G0_POLVA</name>
<dbReference type="PANTHER" id="PTHR45872">
    <property type="entry name" value="RHO GUANINE NUCLEOTIDE EXCHANGE FACTOR 2, ISOFORM D"/>
    <property type="match status" value="1"/>
</dbReference>
<proteinExistence type="predicted"/>
<evidence type="ECO:0000313" key="4">
    <source>
        <dbReference type="EMBL" id="KAG5666153.1"/>
    </source>
</evidence>
<dbReference type="SUPFAM" id="SSF50156">
    <property type="entry name" value="PDZ domain-like"/>
    <property type="match status" value="1"/>
</dbReference>
<dbReference type="Pfam" id="PF00595">
    <property type="entry name" value="PDZ"/>
    <property type="match status" value="1"/>
</dbReference>
<dbReference type="GO" id="GO:0007186">
    <property type="term" value="P:G protein-coupled receptor signaling pathway"/>
    <property type="evidence" value="ECO:0007669"/>
    <property type="project" value="TreeGrafter"/>
</dbReference>
<dbReference type="Gene3D" id="2.30.42.10">
    <property type="match status" value="1"/>
</dbReference>